<organism evidence="1 2">
    <name type="scientific">Ruegeria spongiae</name>
    <dbReference type="NCBI Taxonomy" id="2942209"/>
    <lineage>
        <taxon>Bacteria</taxon>
        <taxon>Pseudomonadati</taxon>
        <taxon>Pseudomonadota</taxon>
        <taxon>Alphaproteobacteria</taxon>
        <taxon>Rhodobacterales</taxon>
        <taxon>Roseobacteraceae</taxon>
        <taxon>Ruegeria</taxon>
    </lineage>
</organism>
<evidence type="ECO:0000313" key="2">
    <source>
        <dbReference type="Proteomes" id="UP001203880"/>
    </source>
</evidence>
<accession>A0ABT0Q1N7</accession>
<protein>
    <submittedName>
        <fullName evidence="1">DUF924 domain-containing protein</fullName>
    </submittedName>
</protein>
<dbReference type="Gene3D" id="1.25.40.10">
    <property type="entry name" value="Tetratricopeptide repeat domain"/>
    <property type="match status" value="1"/>
</dbReference>
<evidence type="ECO:0000313" key="1">
    <source>
        <dbReference type="EMBL" id="MCL6283078.1"/>
    </source>
</evidence>
<dbReference type="InterPro" id="IPR011990">
    <property type="entry name" value="TPR-like_helical_dom_sf"/>
</dbReference>
<keyword evidence="2" id="KW-1185">Reference proteome</keyword>
<gene>
    <name evidence="1" type="ORF">M3P21_05985</name>
</gene>
<name>A0ABT0Q1N7_9RHOB</name>
<dbReference type="Proteomes" id="UP001203880">
    <property type="component" value="Unassembled WGS sequence"/>
</dbReference>
<dbReference type="Gene3D" id="1.20.58.320">
    <property type="entry name" value="TPR-like"/>
    <property type="match status" value="1"/>
</dbReference>
<dbReference type="EMBL" id="JAMFMB010000005">
    <property type="protein sequence ID" value="MCL6283078.1"/>
    <property type="molecule type" value="Genomic_DNA"/>
</dbReference>
<dbReference type="SUPFAM" id="SSF48452">
    <property type="entry name" value="TPR-like"/>
    <property type="match status" value="1"/>
</dbReference>
<dbReference type="RefSeq" id="WP_249707757.1">
    <property type="nucleotide sequence ID" value="NZ_JAMFMB010000005.1"/>
</dbReference>
<reference evidence="1" key="1">
    <citation type="submission" date="2022-05" db="EMBL/GenBank/DDBJ databases">
        <authorList>
            <person name="Park J.-S."/>
        </authorList>
    </citation>
    <scope>NUCLEOTIDE SEQUENCE</scope>
    <source>
        <strain evidence="1">2012CJ41-6</strain>
    </source>
</reference>
<comment type="caution">
    <text evidence="1">The sequence shown here is derived from an EMBL/GenBank/DDBJ whole genome shotgun (WGS) entry which is preliminary data.</text>
</comment>
<dbReference type="Pfam" id="PF06041">
    <property type="entry name" value="DUF924"/>
    <property type="match status" value="1"/>
</dbReference>
<dbReference type="InterPro" id="IPR010323">
    <property type="entry name" value="DUF924"/>
</dbReference>
<proteinExistence type="predicted"/>
<sequence length="193" mass="22045">MVGPEEVLSFWLDEIGEDGWYRQDEALDQQIREKFLSAWEAACEGRFALWLTYPSGALAYIILMDQFPRNMFRGEGRAFASDRAALAAAKCAVDKGWDMRIDEPARQFFYLPMMHSESLCDQERCVRLLCQRMPETGAANMLHAQAHRQIIRQFGRFPYRNEALSRETTPQEMAFVSSGGYGATVRELQSAAV</sequence>